<evidence type="ECO:0000313" key="2">
    <source>
        <dbReference type="EMBL" id="KNE66741.1"/>
    </source>
</evidence>
<sequence>MAVHATTNPDSARSAPANSLPDGLPPAALGAAPLAGFLDAATNPWAQYALSFFTSAPATPSAGTSTAPASPTATVSPDDALVASARAAAVALRSQRKLQLTLPVAQILQPAVDLTAFHFAGGANVSTARIDNSGGRTQYPYPMPAAVNATRFVPGTNDVLLDLPVARARSLGLDLLNGGRGVLIAPSARSWSPASDPETATVEIKEYVGSLRNAFAATFHVVELRLHDLQVTPRAPDPAASVPLTPTVTTSVAVVNNVTTTVTATIMPTAAATEAVPNVDPLGAFLAAQFGSALLTPANLARASGDAVATDTSPLVQPAGMANQPINAFENALTVDATYRALSDGALMPTLFDLIRVQPRRLIAFTVASDTVLSRPPAGLNWTTESNVLFRRSVLALGHSQTTRRPPS</sequence>
<gene>
    <name evidence="2" type="ORF">AMAG_11238</name>
</gene>
<name>A0A0L0SW95_ALLM3</name>
<accession>A0A0L0SW95</accession>
<feature type="region of interest" description="Disordered" evidence="1">
    <location>
        <begin position="1"/>
        <end position="20"/>
    </location>
</feature>
<proteinExistence type="predicted"/>
<reference evidence="3" key="2">
    <citation type="submission" date="2009-11" db="EMBL/GenBank/DDBJ databases">
        <title>The Genome Sequence of Allomyces macrogynus strain ATCC 38327.</title>
        <authorList>
            <consortium name="The Broad Institute Genome Sequencing Platform"/>
            <person name="Russ C."/>
            <person name="Cuomo C."/>
            <person name="Shea T."/>
            <person name="Young S.K."/>
            <person name="Zeng Q."/>
            <person name="Koehrsen M."/>
            <person name="Haas B."/>
            <person name="Borodovsky M."/>
            <person name="Guigo R."/>
            <person name="Alvarado L."/>
            <person name="Berlin A."/>
            <person name="Borenstein D."/>
            <person name="Chen Z."/>
            <person name="Engels R."/>
            <person name="Freedman E."/>
            <person name="Gellesch M."/>
            <person name="Goldberg J."/>
            <person name="Griggs A."/>
            <person name="Gujja S."/>
            <person name="Heiman D."/>
            <person name="Hepburn T."/>
            <person name="Howarth C."/>
            <person name="Jen D."/>
            <person name="Larson L."/>
            <person name="Lewis B."/>
            <person name="Mehta T."/>
            <person name="Park D."/>
            <person name="Pearson M."/>
            <person name="Roberts A."/>
            <person name="Saif S."/>
            <person name="Shenoy N."/>
            <person name="Sisk P."/>
            <person name="Stolte C."/>
            <person name="Sykes S."/>
            <person name="Walk T."/>
            <person name="White J."/>
            <person name="Yandava C."/>
            <person name="Burger G."/>
            <person name="Gray M.W."/>
            <person name="Holland P.W.H."/>
            <person name="King N."/>
            <person name="Lang F.B.F."/>
            <person name="Roger A.J."/>
            <person name="Ruiz-Trillo I."/>
            <person name="Lander E."/>
            <person name="Nusbaum C."/>
        </authorList>
    </citation>
    <scope>NUCLEOTIDE SEQUENCE [LARGE SCALE GENOMIC DNA]</scope>
    <source>
        <strain evidence="3">ATCC 38327</strain>
    </source>
</reference>
<protein>
    <submittedName>
        <fullName evidence="2">Uncharacterized protein</fullName>
    </submittedName>
</protein>
<dbReference type="Proteomes" id="UP000054350">
    <property type="component" value="Unassembled WGS sequence"/>
</dbReference>
<evidence type="ECO:0000256" key="1">
    <source>
        <dbReference type="SAM" id="MobiDB-lite"/>
    </source>
</evidence>
<dbReference type="EMBL" id="GG745351">
    <property type="protein sequence ID" value="KNE66741.1"/>
    <property type="molecule type" value="Genomic_DNA"/>
</dbReference>
<reference evidence="2 3" key="1">
    <citation type="submission" date="2009-11" db="EMBL/GenBank/DDBJ databases">
        <title>Annotation of Allomyces macrogynus ATCC 38327.</title>
        <authorList>
            <consortium name="The Broad Institute Genome Sequencing Platform"/>
            <person name="Russ C."/>
            <person name="Cuomo C."/>
            <person name="Burger G."/>
            <person name="Gray M.W."/>
            <person name="Holland P.W.H."/>
            <person name="King N."/>
            <person name="Lang F.B.F."/>
            <person name="Roger A.J."/>
            <person name="Ruiz-Trillo I."/>
            <person name="Young S.K."/>
            <person name="Zeng Q."/>
            <person name="Gargeya S."/>
            <person name="Fitzgerald M."/>
            <person name="Haas B."/>
            <person name="Abouelleil A."/>
            <person name="Alvarado L."/>
            <person name="Arachchi H.M."/>
            <person name="Berlin A."/>
            <person name="Chapman S.B."/>
            <person name="Gearin G."/>
            <person name="Goldberg J."/>
            <person name="Griggs A."/>
            <person name="Gujja S."/>
            <person name="Hansen M."/>
            <person name="Heiman D."/>
            <person name="Howarth C."/>
            <person name="Larimer J."/>
            <person name="Lui A."/>
            <person name="MacDonald P.J.P."/>
            <person name="McCowen C."/>
            <person name="Montmayeur A."/>
            <person name="Murphy C."/>
            <person name="Neiman D."/>
            <person name="Pearson M."/>
            <person name="Priest M."/>
            <person name="Roberts A."/>
            <person name="Saif S."/>
            <person name="Shea T."/>
            <person name="Sisk P."/>
            <person name="Stolte C."/>
            <person name="Sykes S."/>
            <person name="Wortman J."/>
            <person name="Nusbaum C."/>
            <person name="Birren B."/>
        </authorList>
    </citation>
    <scope>NUCLEOTIDE SEQUENCE [LARGE SCALE GENOMIC DNA]</scope>
    <source>
        <strain evidence="2 3">ATCC 38327</strain>
    </source>
</reference>
<keyword evidence="3" id="KW-1185">Reference proteome</keyword>
<evidence type="ECO:0000313" key="3">
    <source>
        <dbReference type="Proteomes" id="UP000054350"/>
    </source>
</evidence>
<dbReference type="VEuPathDB" id="FungiDB:AMAG_11238"/>
<dbReference type="AlphaFoldDB" id="A0A0L0SW95"/>
<feature type="compositionally biased region" description="Polar residues" evidence="1">
    <location>
        <begin position="1"/>
        <end position="11"/>
    </location>
</feature>
<dbReference type="OrthoDB" id="5573651at2759"/>
<organism evidence="2 3">
    <name type="scientific">Allomyces macrogynus (strain ATCC 38327)</name>
    <name type="common">Allomyces javanicus var. macrogynus</name>
    <dbReference type="NCBI Taxonomy" id="578462"/>
    <lineage>
        <taxon>Eukaryota</taxon>
        <taxon>Fungi</taxon>
        <taxon>Fungi incertae sedis</taxon>
        <taxon>Blastocladiomycota</taxon>
        <taxon>Blastocladiomycetes</taxon>
        <taxon>Blastocladiales</taxon>
        <taxon>Blastocladiaceae</taxon>
        <taxon>Allomyces</taxon>
    </lineage>
</organism>